<proteinExistence type="predicted"/>
<evidence type="ECO:0000313" key="2">
    <source>
        <dbReference type="Proteomes" id="UP000297452"/>
    </source>
</evidence>
<comment type="caution">
    <text evidence="1">The sequence shown here is derived from an EMBL/GenBank/DDBJ whole genome shotgun (WGS) entry which is preliminary data.</text>
</comment>
<organism evidence="1 2">
    <name type="scientific">Botryotinia narcissicola</name>
    <dbReference type="NCBI Taxonomy" id="278944"/>
    <lineage>
        <taxon>Eukaryota</taxon>
        <taxon>Fungi</taxon>
        <taxon>Dikarya</taxon>
        <taxon>Ascomycota</taxon>
        <taxon>Pezizomycotina</taxon>
        <taxon>Leotiomycetes</taxon>
        <taxon>Helotiales</taxon>
        <taxon>Sclerotiniaceae</taxon>
        <taxon>Botryotinia</taxon>
    </lineage>
</organism>
<sequence length="172" mass="20072">MFSILDDGYSGFARTYFNCSVDILCLNAKTFETPLEDPVDYQTQFQNGLKSMNRAQLARVQNLCITSEDLNRRDFLASITSHFPRLVNLHSVVNHYHLIKCYPSSRTCNGIFCLEKNFTPEQHTDLIFTEGHVDLIRNLKQYRINKTFPELHPRMRHFRQPAAIEKLSVDEE</sequence>
<dbReference type="OrthoDB" id="3491512at2759"/>
<protein>
    <submittedName>
        <fullName evidence="1">Uncharacterized protein</fullName>
    </submittedName>
</protein>
<dbReference type="AlphaFoldDB" id="A0A4Z1IEX0"/>
<keyword evidence="2" id="KW-1185">Reference proteome</keyword>
<gene>
    <name evidence="1" type="ORF">BOTNAR_0149g00040</name>
</gene>
<name>A0A4Z1IEX0_9HELO</name>
<dbReference type="EMBL" id="PQXJ01000149">
    <property type="protein sequence ID" value="TGO60181.1"/>
    <property type="molecule type" value="Genomic_DNA"/>
</dbReference>
<accession>A0A4Z1IEX0</accession>
<reference evidence="1 2" key="1">
    <citation type="submission" date="2017-12" db="EMBL/GenBank/DDBJ databases">
        <title>Comparative genomics of Botrytis spp.</title>
        <authorList>
            <person name="Valero-Jimenez C.A."/>
            <person name="Tapia P."/>
            <person name="Veloso J."/>
            <person name="Silva-Moreno E."/>
            <person name="Staats M."/>
            <person name="Valdes J.H."/>
            <person name="Van Kan J.A.L."/>
        </authorList>
    </citation>
    <scope>NUCLEOTIDE SEQUENCE [LARGE SCALE GENOMIC DNA]</scope>
    <source>
        <strain evidence="1 2">MUCL2120</strain>
    </source>
</reference>
<dbReference type="Proteomes" id="UP000297452">
    <property type="component" value="Unassembled WGS sequence"/>
</dbReference>
<evidence type="ECO:0000313" key="1">
    <source>
        <dbReference type="EMBL" id="TGO60181.1"/>
    </source>
</evidence>